<evidence type="ECO:0000313" key="4">
    <source>
        <dbReference type="Proteomes" id="UP000595140"/>
    </source>
</evidence>
<dbReference type="OrthoDB" id="1912561at2759"/>
<reference evidence="3 4" key="1">
    <citation type="submission" date="2018-04" db="EMBL/GenBank/DDBJ databases">
        <authorList>
            <person name="Vogel A."/>
        </authorList>
    </citation>
    <scope>NUCLEOTIDE SEQUENCE [LARGE SCALE GENOMIC DNA]</scope>
</reference>
<gene>
    <name evidence="3" type="ORF">CCAM_LOCUS6705</name>
</gene>
<keyword evidence="4" id="KW-1185">Reference proteome</keyword>
<name>A0A484KP47_9ASTE</name>
<dbReference type="EMBL" id="OOIL02000448">
    <property type="protein sequence ID" value="VFQ64929.1"/>
    <property type="molecule type" value="Genomic_DNA"/>
</dbReference>
<evidence type="ECO:0000256" key="1">
    <source>
        <dbReference type="SAM" id="MobiDB-lite"/>
    </source>
</evidence>
<dbReference type="AlphaFoldDB" id="A0A484KP47"/>
<evidence type="ECO:0000313" key="3">
    <source>
        <dbReference type="EMBL" id="VFQ64929.1"/>
    </source>
</evidence>
<sequence length="269" mass="29736">MDSPLIRFEISFLARMSEERVQGSHLVNCFMLVEAEDKKVNIAEGSASDEEVLLTCCTESSVDSWVMDSGASFHATHSGKALQNLVVGDFGKVQLADDRAPEVTGMGDMILKTLVGFWTLKDVRVVPALNKSLISVRQLDEHGHEVKFRDGHWKVVKGNLVMARGRKSGSLYMVELPYEGVTILVQKRNKVRFTESRGQNKVIYAREKPRATGQTQDERARKGSRRPVRGSGSVRLQWEPVGTEDESGADFAVTDVLELGRASTGLSVV</sequence>
<dbReference type="Pfam" id="PF22936">
    <property type="entry name" value="Pol_BBD"/>
    <property type="match status" value="1"/>
</dbReference>
<feature type="region of interest" description="Disordered" evidence="1">
    <location>
        <begin position="207"/>
        <end position="235"/>
    </location>
</feature>
<accession>A0A484KP47</accession>
<dbReference type="Proteomes" id="UP000595140">
    <property type="component" value="Unassembled WGS sequence"/>
</dbReference>
<feature type="compositionally biased region" description="Basic and acidic residues" evidence="1">
    <location>
        <begin position="207"/>
        <end position="221"/>
    </location>
</feature>
<evidence type="ECO:0000259" key="2">
    <source>
        <dbReference type="Pfam" id="PF22936"/>
    </source>
</evidence>
<proteinExistence type="predicted"/>
<protein>
    <recommendedName>
        <fullName evidence="2">Retrovirus-related Pol polyprotein from transposon TNT 1-94-like beta-barrel domain-containing protein</fullName>
    </recommendedName>
</protein>
<dbReference type="InterPro" id="IPR054722">
    <property type="entry name" value="PolX-like_BBD"/>
</dbReference>
<organism evidence="3 4">
    <name type="scientific">Cuscuta campestris</name>
    <dbReference type="NCBI Taxonomy" id="132261"/>
    <lineage>
        <taxon>Eukaryota</taxon>
        <taxon>Viridiplantae</taxon>
        <taxon>Streptophyta</taxon>
        <taxon>Embryophyta</taxon>
        <taxon>Tracheophyta</taxon>
        <taxon>Spermatophyta</taxon>
        <taxon>Magnoliopsida</taxon>
        <taxon>eudicotyledons</taxon>
        <taxon>Gunneridae</taxon>
        <taxon>Pentapetalae</taxon>
        <taxon>asterids</taxon>
        <taxon>lamiids</taxon>
        <taxon>Solanales</taxon>
        <taxon>Convolvulaceae</taxon>
        <taxon>Cuscuteae</taxon>
        <taxon>Cuscuta</taxon>
        <taxon>Cuscuta subgen. Grammica</taxon>
        <taxon>Cuscuta sect. Cleistogrammica</taxon>
    </lineage>
</organism>
<feature type="domain" description="Retrovirus-related Pol polyprotein from transposon TNT 1-94-like beta-barrel" evidence="2">
    <location>
        <begin position="65"/>
        <end position="143"/>
    </location>
</feature>